<comment type="caution">
    <text evidence="1">The sequence shown here is derived from an EMBL/GenBank/DDBJ whole genome shotgun (WGS) entry which is preliminary data.</text>
</comment>
<dbReference type="Proteomes" id="UP000242791">
    <property type="component" value="Unassembled WGS sequence"/>
</dbReference>
<sequence length="505" mass="57916">MLGNGDEISCAKRLEALECLFDGLEEKDEIIEAKQRLYVARQSTSYKDSYYSLSRLKLLPLKYHKDMYEEATPHMQVLFHDENQDRKSHAMEINNQIEEYNIRTQTPARLGIIDMALTHAIQEDHKDIERICKEHQYPLCWTQEEGYGHEYSADMYWTRFWNELTPSLNTFWWNLIQGQTDQQFLKDTHEQISSRLEAENMRRDLPCCLYKVYLEDIFEAYAKLSECMTERNRGGFYLYGSGYRRNVEYAIILSPMKINMVAGHVEIWCTVLMEALEQPANESEWCCLGCSARVHGRCITREELEGVCPACNWRRPENLRNNTSGENREISQRIMSPQAPVTASGLNQGQRLTRSIPPRGVTRVSRPGFTAMGEKIIACRERFGAIVEKEDKSHEFLTMNEAGGKPVINAATAQGLPTIEKVGWENTIYPETNTISWVAVDSWDPFGKKLPKLASLRRLFGTAIEGIVAESICGNNALSVEEALEQLFGVSHEERMRHWAAVASA</sequence>
<dbReference type="AlphaFoldDB" id="A0A1J9P5Y5"/>
<dbReference type="EMBL" id="LGTZ01002729">
    <property type="protein sequence ID" value="OJD11542.1"/>
    <property type="molecule type" value="Genomic_DNA"/>
</dbReference>
<proteinExistence type="predicted"/>
<gene>
    <name evidence="1" type="ORF">ACJ73_09518</name>
</gene>
<protein>
    <submittedName>
        <fullName evidence="1">Uncharacterized protein</fullName>
    </submittedName>
</protein>
<dbReference type="OrthoDB" id="4365963at2759"/>
<evidence type="ECO:0000313" key="1">
    <source>
        <dbReference type="EMBL" id="OJD11542.1"/>
    </source>
</evidence>
<accession>A0A1J9P5Y5</accession>
<dbReference type="VEuPathDB" id="FungiDB:ACJ73_09518"/>
<keyword evidence="2" id="KW-1185">Reference proteome</keyword>
<evidence type="ECO:0000313" key="2">
    <source>
        <dbReference type="Proteomes" id="UP000242791"/>
    </source>
</evidence>
<name>A0A1J9P5Y5_9EURO</name>
<organism evidence="1 2">
    <name type="scientific">Blastomyces percursus</name>
    <dbReference type="NCBI Taxonomy" id="1658174"/>
    <lineage>
        <taxon>Eukaryota</taxon>
        <taxon>Fungi</taxon>
        <taxon>Dikarya</taxon>
        <taxon>Ascomycota</taxon>
        <taxon>Pezizomycotina</taxon>
        <taxon>Eurotiomycetes</taxon>
        <taxon>Eurotiomycetidae</taxon>
        <taxon>Onygenales</taxon>
        <taxon>Ajellomycetaceae</taxon>
        <taxon>Blastomyces</taxon>
    </lineage>
</organism>
<reference evidence="1 2" key="1">
    <citation type="submission" date="2015-08" db="EMBL/GenBank/DDBJ databases">
        <title>Emmonsia species relationships and genome sequence.</title>
        <authorList>
            <person name="Cuomo C.A."/>
            <person name="Schwartz I.S."/>
            <person name="Kenyon C."/>
            <person name="De Hoog G.S."/>
            <person name="Govender N.P."/>
            <person name="Botha A."/>
            <person name="Moreno L."/>
            <person name="De Vries M."/>
            <person name="Munoz J.F."/>
            <person name="Stielow J.B."/>
        </authorList>
    </citation>
    <scope>NUCLEOTIDE SEQUENCE [LARGE SCALE GENOMIC DNA]</scope>
    <source>
        <strain evidence="1 2">EI222</strain>
    </source>
</reference>